<protein>
    <submittedName>
        <fullName evidence="1">DNA/RNA polymerases superfamily protein</fullName>
    </submittedName>
</protein>
<dbReference type="Proteomes" id="UP000325315">
    <property type="component" value="Unassembled WGS sequence"/>
</dbReference>
<dbReference type="AlphaFoldDB" id="A0A5B6UX64"/>
<dbReference type="OrthoDB" id="661860at2759"/>
<gene>
    <name evidence="1" type="ORF">EPI10_028434</name>
</gene>
<accession>A0A5B6UX64</accession>
<comment type="caution">
    <text evidence="1">The sequence shown here is derived from an EMBL/GenBank/DDBJ whole genome shotgun (WGS) entry which is preliminary data.</text>
</comment>
<evidence type="ECO:0000313" key="2">
    <source>
        <dbReference type="Proteomes" id="UP000325315"/>
    </source>
</evidence>
<dbReference type="EMBL" id="SMMG02000009">
    <property type="protein sequence ID" value="KAA3461898.1"/>
    <property type="molecule type" value="Genomic_DNA"/>
</dbReference>
<reference evidence="2" key="1">
    <citation type="journal article" date="2019" name="Plant Biotechnol. J.">
        <title>Genome sequencing of the Australian wild diploid species Gossypium australe highlights disease resistance and delayed gland morphogenesis.</title>
        <authorList>
            <person name="Cai Y."/>
            <person name="Cai X."/>
            <person name="Wang Q."/>
            <person name="Wang P."/>
            <person name="Zhang Y."/>
            <person name="Cai C."/>
            <person name="Xu Y."/>
            <person name="Wang K."/>
            <person name="Zhou Z."/>
            <person name="Wang C."/>
            <person name="Geng S."/>
            <person name="Li B."/>
            <person name="Dong Q."/>
            <person name="Hou Y."/>
            <person name="Wang H."/>
            <person name="Ai P."/>
            <person name="Liu Z."/>
            <person name="Yi F."/>
            <person name="Sun M."/>
            <person name="An G."/>
            <person name="Cheng J."/>
            <person name="Zhang Y."/>
            <person name="Shi Q."/>
            <person name="Xie Y."/>
            <person name="Shi X."/>
            <person name="Chang Y."/>
            <person name="Huang F."/>
            <person name="Chen Y."/>
            <person name="Hong S."/>
            <person name="Mi L."/>
            <person name="Sun Q."/>
            <person name="Zhang L."/>
            <person name="Zhou B."/>
            <person name="Peng R."/>
            <person name="Zhang X."/>
            <person name="Liu F."/>
        </authorList>
    </citation>
    <scope>NUCLEOTIDE SEQUENCE [LARGE SCALE GENOMIC DNA]</scope>
    <source>
        <strain evidence="2">cv. PA1801</strain>
    </source>
</reference>
<organism evidence="1 2">
    <name type="scientific">Gossypium australe</name>
    <dbReference type="NCBI Taxonomy" id="47621"/>
    <lineage>
        <taxon>Eukaryota</taxon>
        <taxon>Viridiplantae</taxon>
        <taxon>Streptophyta</taxon>
        <taxon>Embryophyta</taxon>
        <taxon>Tracheophyta</taxon>
        <taxon>Spermatophyta</taxon>
        <taxon>Magnoliopsida</taxon>
        <taxon>eudicotyledons</taxon>
        <taxon>Gunneridae</taxon>
        <taxon>Pentapetalae</taxon>
        <taxon>rosids</taxon>
        <taxon>malvids</taxon>
        <taxon>Malvales</taxon>
        <taxon>Malvaceae</taxon>
        <taxon>Malvoideae</taxon>
        <taxon>Gossypium</taxon>
    </lineage>
</organism>
<name>A0A5B6UX64_9ROSI</name>
<keyword evidence="2" id="KW-1185">Reference proteome</keyword>
<evidence type="ECO:0000313" key="1">
    <source>
        <dbReference type="EMBL" id="KAA3461898.1"/>
    </source>
</evidence>
<proteinExistence type="predicted"/>
<sequence>MAFWEKGKATSMIHWKELDPWRIVWHYLRNSTESTMLSHFNDLMLSEESIRILAREVNELRHKCVPFVKVLWHRHEVEEATWETEDSMKSL</sequence>